<evidence type="ECO:0000313" key="8">
    <source>
        <dbReference type="EMBL" id="MFC4107955.1"/>
    </source>
</evidence>
<dbReference type="Gene3D" id="3.50.30.80">
    <property type="entry name" value="IlvD/EDD C-terminal domain-like"/>
    <property type="match status" value="1"/>
</dbReference>
<gene>
    <name evidence="8" type="primary">ilvD</name>
    <name evidence="8" type="ORF">ACFOX0_18740</name>
</gene>
<feature type="domain" description="Dihydroxy-acid/6-phosphogluconate dehydratase N-terminal" evidence="6">
    <location>
        <begin position="33"/>
        <end position="343"/>
    </location>
</feature>
<dbReference type="PANTHER" id="PTHR43661">
    <property type="entry name" value="D-XYLONATE DEHYDRATASE"/>
    <property type="match status" value="1"/>
</dbReference>
<dbReference type="PANTHER" id="PTHR43661:SF3">
    <property type="entry name" value="D-XYLONATE DEHYDRATASE YAGF-RELATED"/>
    <property type="match status" value="1"/>
</dbReference>
<dbReference type="Proteomes" id="UP001595868">
    <property type="component" value="Unassembled WGS sequence"/>
</dbReference>
<dbReference type="SUPFAM" id="SSF52016">
    <property type="entry name" value="LeuD/IlvD-like"/>
    <property type="match status" value="1"/>
</dbReference>
<keyword evidence="4 8" id="KW-0456">Lyase</keyword>
<organism evidence="8 9">
    <name type="scientific">Micromonospora zhanjiangensis</name>
    <dbReference type="NCBI Taxonomy" id="1522057"/>
    <lineage>
        <taxon>Bacteria</taxon>
        <taxon>Bacillati</taxon>
        <taxon>Actinomycetota</taxon>
        <taxon>Actinomycetes</taxon>
        <taxon>Micromonosporales</taxon>
        <taxon>Micromonosporaceae</taxon>
        <taxon>Micromonospora</taxon>
    </lineage>
</organism>
<comment type="caution">
    <text evidence="8">The sequence shown here is derived from an EMBL/GenBank/DDBJ whole genome shotgun (WGS) entry which is preliminary data.</text>
</comment>
<evidence type="ECO:0000256" key="5">
    <source>
        <dbReference type="ARBA" id="ARBA00023304"/>
    </source>
</evidence>
<dbReference type="PROSITE" id="PS00886">
    <property type="entry name" value="ILVD_EDD_1"/>
    <property type="match status" value="1"/>
</dbReference>
<dbReference type="InterPro" id="IPR020558">
    <property type="entry name" value="DiOHA_6PGluconate_deHydtase_CS"/>
</dbReference>
<accession>A0ABV8KPB0</accession>
<keyword evidence="2" id="KW-0001">2Fe-2S</keyword>
<evidence type="ECO:0000259" key="7">
    <source>
        <dbReference type="Pfam" id="PF24877"/>
    </source>
</evidence>
<keyword evidence="2" id="KW-0408">Iron</keyword>
<keyword evidence="9" id="KW-1185">Reference proteome</keyword>
<feature type="domain" description="Dihydroxy-acid/6-phosphogluconate dehydratase C-terminal" evidence="7">
    <location>
        <begin position="365"/>
        <end position="568"/>
    </location>
</feature>
<dbReference type="Pfam" id="PF24877">
    <property type="entry name" value="ILV_EDD_C"/>
    <property type="match status" value="1"/>
</dbReference>
<evidence type="ECO:0000259" key="6">
    <source>
        <dbReference type="Pfam" id="PF00920"/>
    </source>
</evidence>
<dbReference type="InterPro" id="IPR000581">
    <property type="entry name" value="ILV_EDD_N"/>
</dbReference>
<keyword evidence="5" id="KW-0100">Branched-chain amino acid biosynthesis</keyword>
<evidence type="ECO:0000313" key="9">
    <source>
        <dbReference type="Proteomes" id="UP001595868"/>
    </source>
</evidence>
<evidence type="ECO:0000256" key="1">
    <source>
        <dbReference type="ARBA" id="ARBA00006486"/>
    </source>
</evidence>
<name>A0ABV8KPB0_9ACTN</name>
<dbReference type="InterPro" id="IPR042096">
    <property type="entry name" value="Dihydro-acid_dehy_C"/>
</dbReference>
<reference evidence="9" key="1">
    <citation type="journal article" date="2019" name="Int. J. Syst. Evol. Microbiol.">
        <title>The Global Catalogue of Microorganisms (GCM) 10K type strain sequencing project: providing services to taxonomists for standard genome sequencing and annotation.</title>
        <authorList>
            <consortium name="The Broad Institute Genomics Platform"/>
            <consortium name="The Broad Institute Genome Sequencing Center for Infectious Disease"/>
            <person name="Wu L."/>
            <person name="Ma J."/>
        </authorList>
    </citation>
    <scope>NUCLEOTIDE SEQUENCE [LARGE SCALE GENOMIC DNA]</scope>
    <source>
        <strain evidence="9">2902at01</strain>
    </source>
</reference>
<dbReference type="EC" id="4.2.1.9" evidence="8"/>
<dbReference type="InterPro" id="IPR037237">
    <property type="entry name" value="IlvD/EDD_N"/>
</dbReference>
<dbReference type="Pfam" id="PF00920">
    <property type="entry name" value="ILVD_EDD_N"/>
    <property type="match status" value="1"/>
</dbReference>
<dbReference type="GO" id="GO:0004160">
    <property type="term" value="F:dihydroxy-acid dehydratase activity"/>
    <property type="evidence" value="ECO:0007669"/>
    <property type="project" value="UniProtKB-EC"/>
</dbReference>
<dbReference type="RefSeq" id="WP_377547576.1">
    <property type="nucleotide sequence ID" value="NZ_JBHSBN010000012.1"/>
</dbReference>
<dbReference type="EMBL" id="JBHSBN010000012">
    <property type="protein sequence ID" value="MFC4107955.1"/>
    <property type="molecule type" value="Genomic_DNA"/>
</dbReference>
<dbReference type="InterPro" id="IPR056740">
    <property type="entry name" value="ILV_EDD_C"/>
</dbReference>
<dbReference type="SUPFAM" id="SSF143975">
    <property type="entry name" value="IlvD/EDD N-terminal domain-like"/>
    <property type="match status" value="1"/>
</dbReference>
<dbReference type="PROSITE" id="PS00887">
    <property type="entry name" value="ILVD_EDD_2"/>
    <property type="match status" value="1"/>
</dbReference>
<protein>
    <submittedName>
        <fullName evidence="8">Dihydroxy-acid dehydratase</fullName>
        <ecNumber evidence="8">4.2.1.9</ecNumber>
    </submittedName>
</protein>
<sequence length="575" mass="59380">METLRSQAARSAGPEGDALRRGMGWSHADLASPHVLVESVAGDSHPGSVHLMGLADEATAGVTAAGGRPARYMCTDMCDGIAQGTDGMDYSLLSRDLIAAVCEMHARSGHYDAVVFISSCDKAVPAHLMAAARLDLPAVHVPGGAMAAGRGDTTVDQIGTIAAALRRGELSTQEYRAWVDAAVPSCGACAFMGTALTSQVVAETLGLAQPGGAVAPATGERIAASARTAGALVLEHLRAGRTARTFVTPGSLRNAMTVHAAIGGSTNLLLHLPAIAAEAGHAIDLTQLQEINDTVPYLLDTRPAGTHPANLFWHAGGVPALLNEIRDLLDLDAPAATGRPWGEELDRWRPEPSPVLAARGLTAADVIRPRETPLEERGAIAVLSGNLAPLGAVVKRSAVDRAGRRVVGPAVIFECQEEALTALAERRIRPGDVLVIRNEGPRGSGMPEQYYVTGAIAADPELSRSVALVTDGRFSGASQGPCVGHVSPEAAVGGPLAVLEPGDVVLVDIDARRLDLLGAPDDPSTSWSAANGRRHLDARLAAWRPRPAAPASGILGLYRRLAGPASLGGTLTGTA</sequence>
<comment type="similarity">
    <text evidence="1">Belongs to the IlvD/Edd family.</text>
</comment>
<evidence type="ECO:0000256" key="2">
    <source>
        <dbReference type="ARBA" id="ARBA00022714"/>
    </source>
</evidence>
<keyword evidence="2" id="KW-0479">Metal-binding</keyword>
<proteinExistence type="inferred from homology"/>
<evidence type="ECO:0000256" key="3">
    <source>
        <dbReference type="ARBA" id="ARBA00023014"/>
    </source>
</evidence>
<keyword evidence="5" id="KW-0028">Amino-acid biosynthesis</keyword>
<evidence type="ECO:0000256" key="4">
    <source>
        <dbReference type="ARBA" id="ARBA00023239"/>
    </source>
</evidence>
<keyword evidence="3" id="KW-0411">Iron-sulfur</keyword>